<evidence type="ECO:0000256" key="1">
    <source>
        <dbReference type="ARBA" id="ARBA00001561"/>
    </source>
</evidence>
<dbReference type="PANTHER" id="PTHR30417:SF12">
    <property type="entry name" value="N-ACETYLMURAMOYL-L-ALANINE AMIDASE"/>
    <property type="match status" value="1"/>
</dbReference>
<gene>
    <name evidence="7" type="primary">amiD_1</name>
    <name evidence="7" type="ORF">ERS008476_00786</name>
</gene>
<dbReference type="InterPro" id="IPR036365">
    <property type="entry name" value="PGBD-like_sf"/>
</dbReference>
<keyword evidence="5" id="KW-0961">Cell wall biogenesis/degradation</keyword>
<dbReference type="PANTHER" id="PTHR30417">
    <property type="entry name" value="N-ACETYLMURAMOYL-L-ALANINE AMIDASE AMID"/>
    <property type="match status" value="1"/>
</dbReference>
<dbReference type="InterPro" id="IPR002502">
    <property type="entry name" value="Amidase_domain"/>
</dbReference>
<name>A0A0H5LSD7_YERIN</name>
<feature type="domain" description="N-acetylmuramoyl-L-alanine amidase" evidence="6">
    <location>
        <begin position="7"/>
        <end position="158"/>
    </location>
</feature>
<dbReference type="InterPro" id="IPR051206">
    <property type="entry name" value="NAMLAA_amidase_2"/>
</dbReference>
<evidence type="ECO:0000259" key="6">
    <source>
        <dbReference type="SMART" id="SM00644"/>
    </source>
</evidence>
<dbReference type="RefSeq" id="WP_053008942.1">
    <property type="nucleotide sequence ID" value="NZ_CWJI01000001.1"/>
</dbReference>
<dbReference type="CDD" id="cd06583">
    <property type="entry name" value="PGRP"/>
    <property type="match status" value="1"/>
</dbReference>
<dbReference type="GO" id="GO:0009253">
    <property type="term" value="P:peptidoglycan catabolic process"/>
    <property type="evidence" value="ECO:0007669"/>
    <property type="project" value="InterPro"/>
</dbReference>
<dbReference type="GO" id="GO:0019867">
    <property type="term" value="C:outer membrane"/>
    <property type="evidence" value="ECO:0007669"/>
    <property type="project" value="TreeGrafter"/>
</dbReference>
<comment type="similarity">
    <text evidence="2">Belongs to the N-acetylmuramoyl-L-alanine amidase 2 family.</text>
</comment>
<sequence length="257" mass="29109">MYVIDYNDFCSVKSFNSCVRFLVLHYTATNFERSRKSLTDDNVIIHYLVPDISDESYIQAGFKSMRIFNLVDEHEPVSTVGVNSWAKCTNINDMSIGIKIVNLATDKDGIWHFPPYPDVQIATVKQLAANIIQRHPDISPTNVVAHSDIAPTRMSDPGPEFPWLALHEVGIGAWYDMDTKVRFSKEFTEKGLPTKAELISHFSTYGYDATIASTDSGYQYLVRAFQLHFRANNFDGNVDIETAAILYALVEKYFLTV</sequence>
<organism evidence="7 8">
    <name type="scientific">Yersinia intermedia</name>
    <dbReference type="NCBI Taxonomy" id="631"/>
    <lineage>
        <taxon>Bacteria</taxon>
        <taxon>Pseudomonadati</taxon>
        <taxon>Pseudomonadota</taxon>
        <taxon>Gammaproteobacteria</taxon>
        <taxon>Enterobacterales</taxon>
        <taxon>Yersiniaceae</taxon>
        <taxon>Yersinia</taxon>
    </lineage>
</organism>
<dbReference type="Gene3D" id="3.40.80.10">
    <property type="entry name" value="Peptidoglycan recognition protein-like"/>
    <property type="match status" value="1"/>
</dbReference>
<protein>
    <recommendedName>
        <fullName evidence="3">N-acetylmuramoyl-L-alanine amidase</fullName>
        <ecNumber evidence="3">3.5.1.28</ecNumber>
    </recommendedName>
</protein>
<comment type="catalytic activity">
    <reaction evidence="1">
        <text>Hydrolyzes the link between N-acetylmuramoyl residues and L-amino acid residues in certain cell-wall glycopeptides.</text>
        <dbReference type="EC" id="3.5.1.28"/>
    </reaction>
</comment>
<dbReference type="EMBL" id="CWJI01000001">
    <property type="protein sequence ID" value="CRY53882.1"/>
    <property type="molecule type" value="Genomic_DNA"/>
</dbReference>
<reference evidence="8" key="1">
    <citation type="submission" date="2015-03" db="EMBL/GenBank/DDBJ databases">
        <authorList>
            <consortium name="Pathogen Informatics"/>
        </authorList>
    </citation>
    <scope>NUCLEOTIDE SEQUENCE [LARGE SCALE GENOMIC DNA]</scope>
    <source>
        <strain evidence="8">R148</strain>
    </source>
</reference>
<dbReference type="SUPFAM" id="SSF55846">
    <property type="entry name" value="N-acetylmuramoyl-L-alanine amidase-like"/>
    <property type="match status" value="1"/>
</dbReference>
<dbReference type="AlphaFoldDB" id="A0A0H5LSD7"/>
<accession>A0A0H5LSD7</accession>
<evidence type="ECO:0000256" key="2">
    <source>
        <dbReference type="ARBA" id="ARBA00007553"/>
    </source>
</evidence>
<dbReference type="Proteomes" id="UP000043316">
    <property type="component" value="Unassembled WGS sequence"/>
</dbReference>
<keyword evidence="4 7" id="KW-0378">Hydrolase</keyword>
<dbReference type="GO" id="GO:0008745">
    <property type="term" value="F:N-acetylmuramoyl-L-alanine amidase activity"/>
    <property type="evidence" value="ECO:0007669"/>
    <property type="project" value="UniProtKB-EC"/>
</dbReference>
<dbReference type="GO" id="GO:0071555">
    <property type="term" value="P:cell wall organization"/>
    <property type="evidence" value="ECO:0007669"/>
    <property type="project" value="UniProtKB-KW"/>
</dbReference>
<evidence type="ECO:0000256" key="4">
    <source>
        <dbReference type="ARBA" id="ARBA00022801"/>
    </source>
</evidence>
<dbReference type="GO" id="GO:0009254">
    <property type="term" value="P:peptidoglycan turnover"/>
    <property type="evidence" value="ECO:0007669"/>
    <property type="project" value="TreeGrafter"/>
</dbReference>
<evidence type="ECO:0000313" key="7">
    <source>
        <dbReference type="EMBL" id="CRY53882.1"/>
    </source>
</evidence>
<evidence type="ECO:0000313" key="8">
    <source>
        <dbReference type="Proteomes" id="UP000043316"/>
    </source>
</evidence>
<evidence type="ECO:0000256" key="3">
    <source>
        <dbReference type="ARBA" id="ARBA00011901"/>
    </source>
</evidence>
<dbReference type="InterPro" id="IPR036366">
    <property type="entry name" value="PGBDSf"/>
</dbReference>
<dbReference type="Gene3D" id="1.10.101.10">
    <property type="entry name" value="PGBD-like superfamily/PGBD"/>
    <property type="match status" value="1"/>
</dbReference>
<dbReference type="EC" id="3.5.1.28" evidence="3"/>
<evidence type="ECO:0000256" key="5">
    <source>
        <dbReference type="ARBA" id="ARBA00023316"/>
    </source>
</evidence>
<dbReference type="SUPFAM" id="SSF47090">
    <property type="entry name" value="PGBD-like"/>
    <property type="match status" value="1"/>
</dbReference>
<dbReference type="SMART" id="SM00644">
    <property type="entry name" value="Ami_2"/>
    <property type="match status" value="1"/>
</dbReference>
<dbReference type="InterPro" id="IPR036505">
    <property type="entry name" value="Amidase/PGRP_sf"/>
</dbReference>
<dbReference type="Pfam" id="PF01510">
    <property type="entry name" value="Amidase_2"/>
    <property type="match status" value="1"/>
</dbReference>
<proteinExistence type="inferred from homology"/>